<keyword evidence="2" id="KW-1133">Transmembrane helix</keyword>
<evidence type="ECO:0000313" key="3">
    <source>
        <dbReference type="EMBL" id="ASC06972.1"/>
    </source>
</evidence>
<dbReference type="EMBL" id="CP021922">
    <property type="protein sequence ID" value="ASC06972.1"/>
    <property type="molecule type" value="Genomic_DNA"/>
</dbReference>
<gene>
    <name evidence="3" type="ORF">S101468_02770</name>
</gene>
<feature type="compositionally biased region" description="Polar residues" evidence="1">
    <location>
        <begin position="73"/>
        <end position="85"/>
    </location>
</feature>
<evidence type="ECO:0000313" key="4">
    <source>
        <dbReference type="Proteomes" id="UP000196816"/>
    </source>
</evidence>
<accession>A0AAC9SSY6</accession>
<organism evidence="3 4">
    <name type="scientific">Acetobacter pasteurianus subsp. pasteurianus</name>
    <dbReference type="NCBI Taxonomy" id="481145"/>
    <lineage>
        <taxon>Bacteria</taxon>
        <taxon>Pseudomonadati</taxon>
        <taxon>Pseudomonadota</taxon>
        <taxon>Alphaproteobacteria</taxon>
        <taxon>Acetobacterales</taxon>
        <taxon>Acetobacteraceae</taxon>
        <taxon>Acetobacter</taxon>
    </lineage>
</organism>
<dbReference type="AlphaFoldDB" id="A0AAC9SSY6"/>
<dbReference type="Proteomes" id="UP000196816">
    <property type="component" value="Chromosome"/>
</dbReference>
<evidence type="ECO:0000256" key="2">
    <source>
        <dbReference type="SAM" id="Phobius"/>
    </source>
</evidence>
<feature type="transmembrane region" description="Helical" evidence="2">
    <location>
        <begin position="12"/>
        <end position="35"/>
    </location>
</feature>
<keyword evidence="2" id="KW-0472">Membrane</keyword>
<proteinExistence type="predicted"/>
<keyword evidence="2" id="KW-0812">Transmembrane</keyword>
<feature type="region of interest" description="Disordered" evidence="1">
    <location>
        <begin position="50"/>
        <end position="85"/>
    </location>
</feature>
<reference evidence="3 4" key="1">
    <citation type="submission" date="2017-06" db="EMBL/GenBank/DDBJ databases">
        <title>Genome sequence of Acetobacter pasteurianus subsp. pasteurianus strain SRCM101468.</title>
        <authorList>
            <person name="Cho S.H."/>
        </authorList>
    </citation>
    <scope>NUCLEOTIDE SEQUENCE [LARGE SCALE GENOMIC DNA]</scope>
    <source>
        <strain evidence="3 4">SRCM101468</strain>
    </source>
</reference>
<protein>
    <submittedName>
        <fullName evidence="3">Uncharacterized protein</fullName>
    </submittedName>
</protein>
<sequence length="85" mass="9303">MSGRGIFFRAGKLFYFTPAMSFPWVFFAPFCLIIGERCSLFLDSALAETSPPSTQLLPAETPKAKVAKPVGRKSNSTSSTRISHT</sequence>
<name>A0AAC9SSY6_ACEPA</name>
<evidence type="ECO:0000256" key="1">
    <source>
        <dbReference type="SAM" id="MobiDB-lite"/>
    </source>
</evidence>